<gene>
    <name evidence="1" type="ORF">GWK10_09505</name>
</gene>
<dbReference type="PANTHER" id="PTHR39217:SF1">
    <property type="entry name" value="GLUTATHIONE SYNTHETASE"/>
    <property type="match status" value="1"/>
</dbReference>
<dbReference type="Proteomes" id="UP000474296">
    <property type="component" value="Unassembled WGS sequence"/>
</dbReference>
<name>A0A6M0CPN3_9FLAO</name>
<accession>A0A6M0CPN3</accession>
<dbReference type="AlphaFoldDB" id="A0A6M0CPN3"/>
<dbReference type="SUPFAM" id="SSF56059">
    <property type="entry name" value="Glutathione synthetase ATP-binding domain-like"/>
    <property type="match status" value="1"/>
</dbReference>
<reference evidence="1 2" key="1">
    <citation type="submission" date="2020-01" db="EMBL/GenBank/DDBJ databases">
        <title>Spongiivirga citrea KCTC 32990T.</title>
        <authorList>
            <person name="Wang G."/>
        </authorList>
    </citation>
    <scope>NUCLEOTIDE SEQUENCE [LARGE SCALE GENOMIC DNA]</scope>
    <source>
        <strain evidence="1 2">KCTC 32990</strain>
    </source>
</reference>
<dbReference type="InterPro" id="IPR053191">
    <property type="entry name" value="DcsG_Biosynth_Enzyme"/>
</dbReference>
<keyword evidence="2" id="KW-1185">Reference proteome</keyword>
<sequence length="296" mass="34216">MTDITILTEKKYVQPEVNNVLIKNILEERRLLREALERRGLSVEITNWDNPDYDFSQTKAIVFRTIWDYFERFEEFKPWLEEVSKQTKLCNPKSLISWNVDKHYLQDLSQKGIAIVPTVFVDNGSHRTLQNVCQEMNWKNVIIKPAISGTAFHTYKVIEGERDTYEAVFEKLVGERDMLVQPFIETIATKGEASLMVFNGKYTHAILKKVKTGDYRVQDDFGGTVHNYNPTNEEIAFAEACFKACSEMPAYGRADILWDSDGNILLGELEIVEPELWVRNNPQSAEDFADGILRYI</sequence>
<protein>
    <submittedName>
        <fullName evidence="1">Uncharacterized protein</fullName>
    </submittedName>
</protein>
<dbReference type="RefSeq" id="WP_164031977.1">
    <property type="nucleotide sequence ID" value="NZ_JAABOQ010000004.1"/>
</dbReference>
<comment type="caution">
    <text evidence="1">The sequence shown here is derived from an EMBL/GenBank/DDBJ whole genome shotgun (WGS) entry which is preliminary data.</text>
</comment>
<evidence type="ECO:0000313" key="2">
    <source>
        <dbReference type="Proteomes" id="UP000474296"/>
    </source>
</evidence>
<evidence type="ECO:0000313" key="1">
    <source>
        <dbReference type="EMBL" id="NER17447.1"/>
    </source>
</evidence>
<dbReference type="EMBL" id="JAABOQ010000004">
    <property type="protein sequence ID" value="NER17447.1"/>
    <property type="molecule type" value="Genomic_DNA"/>
</dbReference>
<organism evidence="1 2">
    <name type="scientific">Spongiivirga citrea</name>
    <dbReference type="NCBI Taxonomy" id="1481457"/>
    <lineage>
        <taxon>Bacteria</taxon>
        <taxon>Pseudomonadati</taxon>
        <taxon>Bacteroidota</taxon>
        <taxon>Flavobacteriia</taxon>
        <taxon>Flavobacteriales</taxon>
        <taxon>Flavobacteriaceae</taxon>
        <taxon>Spongiivirga</taxon>
    </lineage>
</organism>
<dbReference type="PANTHER" id="PTHR39217">
    <property type="match status" value="1"/>
</dbReference>
<proteinExistence type="predicted"/>
<dbReference type="Gene3D" id="3.30.470.20">
    <property type="entry name" value="ATP-grasp fold, B domain"/>
    <property type="match status" value="1"/>
</dbReference>